<dbReference type="InterPro" id="IPR050168">
    <property type="entry name" value="AAA_ATPase_domain"/>
</dbReference>
<dbReference type="InterPro" id="IPR003593">
    <property type="entry name" value="AAA+_ATPase"/>
</dbReference>
<dbReference type="Proteomes" id="UP000270296">
    <property type="component" value="Unassembled WGS sequence"/>
</dbReference>
<protein>
    <submittedName>
        <fullName evidence="8">AAA domain-containing protein</fullName>
    </submittedName>
</protein>
<keyword evidence="1" id="KW-0677">Repeat</keyword>
<dbReference type="PANTHER" id="PTHR23077">
    <property type="entry name" value="AAA-FAMILY ATPASE"/>
    <property type="match status" value="1"/>
</dbReference>
<dbReference type="FunFam" id="3.40.50.300:FF:000018">
    <property type="entry name" value="Cell division control 48"/>
    <property type="match status" value="1"/>
</dbReference>
<dbReference type="PROSITE" id="PS00674">
    <property type="entry name" value="AAA"/>
    <property type="match status" value="1"/>
</dbReference>
<dbReference type="OrthoDB" id="27435at2759"/>
<accession>A0A183J076</accession>
<dbReference type="Pfam" id="PF17862">
    <property type="entry name" value="AAA_lid_3"/>
    <property type="match status" value="2"/>
</dbReference>
<keyword evidence="3" id="KW-0067">ATP-binding</keyword>
<dbReference type="CDD" id="cd19481">
    <property type="entry name" value="RecA-like_protease"/>
    <property type="match status" value="1"/>
</dbReference>
<dbReference type="SMART" id="SM00382">
    <property type="entry name" value="AAA"/>
    <property type="match status" value="2"/>
</dbReference>
<reference evidence="6 7" key="2">
    <citation type="submission" date="2018-11" db="EMBL/GenBank/DDBJ databases">
        <authorList>
            <consortium name="Pathogen Informatics"/>
        </authorList>
    </citation>
    <scope>NUCLEOTIDE SEQUENCE [LARGE SCALE GENOMIC DNA]</scope>
</reference>
<evidence type="ECO:0000313" key="6">
    <source>
        <dbReference type="EMBL" id="VDP22248.1"/>
    </source>
</evidence>
<dbReference type="GO" id="GO:0005737">
    <property type="term" value="C:cytoplasm"/>
    <property type="evidence" value="ECO:0007669"/>
    <property type="project" value="TreeGrafter"/>
</dbReference>
<evidence type="ECO:0000256" key="1">
    <source>
        <dbReference type="ARBA" id="ARBA00022737"/>
    </source>
</evidence>
<evidence type="ECO:0000259" key="5">
    <source>
        <dbReference type="SMART" id="SM00382"/>
    </source>
</evidence>
<dbReference type="SUPFAM" id="SSF52540">
    <property type="entry name" value="P-loop containing nucleoside triphosphate hydrolases"/>
    <property type="match status" value="2"/>
</dbReference>
<evidence type="ECO:0000256" key="3">
    <source>
        <dbReference type="ARBA" id="ARBA00022840"/>
    </source>
</evidence>
<dbReference type="InterPro" id="IPR003959">
    <property type="entry name" value="ATPase_AAA_core"/>
</dbReference>
<proteinExistence type="predicted"/>
<reference evidence="8" key="1">
    <citation type="submission" date="2016-06" db="UniProtKB">
        <authorList>
            <consortium name="WormBaseParasite"/>
        </authorList>
    </citation>
    <scope>IDENTIFICATION</scope>
</reference>
<dbReference type="Pfam" id="PF00004">
    <property type="entry name" value="AAA"/>
    <property type="match status" value="2"/>
</dbReference>
<keyword evidence="2" id="KW-0547">Nucleotide-binding</keyword>
<dbReference type="InterPro" id="IPR003960">
    <property type="entry name" value="ATPase_AAA_CS"/>
</dbReference>
<dbReference type="GO" id="GO:0016887">
    <property type="term" value="F:ATP hydrolysis activity"/>
    <property type="evidence" value="ECO:0007669"/>
    <property type="project" value="InterPro"/>
</dbReference>
<evidence type="ECO:0000256" key="2">
    <source>
        <dbReference type="ARBA" id="ARBA00022741"/>
    </source>
</evidence>
<evidence type="ECO:0000313" key="8">
    <source>
        <dbReference type="WBParaSite" id="SBAD_0000960501-mRNA-1"/>
    </source>
</evidence>
<organism evidence="8">
    <name type="scientific">Soboliphyme baturini</name>
    <dbReference type="NCBI Taxonomy" id="241478"/>
    <lineage>
        <taxon>Eukaryota</taxon>
        <taxon>Metazoa</taxon>
        <taxon>Ecdysozoa</taxon>
        <taxon>Nematoda</taxon>
        <taxon>Enoplea</taxon>
        <taxon>Dorylaimia</taxon>
        <taxon>Dioctophymatida</taxon>
        <taxon>Dioctophymatoidea</taxon>
        <taxon>Soboliphymatidae</taxon>
        <taxon>Soboliphyme</taxon>
    </lineage>
</organism>
<dbReference type="InterPro" id="IPR041569">
    <property type="entry name" value="AAA_lid_3"/>
</dbReference>
<dbReference type="Gene3D" id="3.40.50.300">
    <property type="entry name" value="P-loop containing nucleotide triphosphate hydrolases"/>
    <property type="match status" value="2"/>
</dbReference>
<name>A0A183J076_9BILA</name>
<dbReference type="GO" id="GO:0005524">
    <property type="term" value="F:ATP binding"/>
    <property type="evidence" value="ECO:0007669"/>
    <property type="project" value="UniProtKB-KW"/>
</dbReference>
<evidence type="ECO:0000313" key="7">
    <source>
        <dbReference type="Proteomes" id="UP000270296"/>
    </source>
</evidence>
<dbReference type="WBParaSite" id="SBAD_0000960501-mRNA-1">
    <property type="protein sequence ID" value="SBAD_0000960501-mRNA-1"/>
    <property type="gene ID" value="SBAD_0000960501"/>
</dbReference>
<feature type="region of interest" description="Disordered" evidence="4">
    <location>
        <begin position="1"/>
        <end position="21"/>
    </location>
</feature>
<dbReference type="InterPro" id="IPR027417">
    <property type="entry name" value="P-loop_NTPase"/>
</dbReference>
<dbReference type="EMBL" id="UZAM01012522">
    <property type="protein sequence ID" value="VDP22248.1"/>
    <property type="molecule type" value="Genomic_DNA"/>
</dbReference>
<dbReference type="PANTHER" id="PTHR23077:SF27">
    <property type="entry name" value="ATPASE FAMILY GENE 2 PROTEIN HOMOLOG A"/>
    <property type="match status" value="1"/>
</dbReference>
<feature type="domain" description="AAA+ ATPase" evidence="5">
    <location>
        <begin position="584"/>
        <end position="722"/>
    </location>
</feature>
<dbReference type="AlphaFoldDB" id="A0A183J076"/>
<feature type="domain" description="AAA+ ATPase" evidence="5">
    <location>
        <begin position="331"/>
        <end position="458"/>
    </location>
</feature>
<dbReference type="CDD" id="cd19511">
    <property type="entry name" value="RecA-like_CDC48_r2-like"/>
    <property type="match status" value="1"/>
</dbReference>
<evidence type="ECO:0000256" key="4">
    <source>
        <dbReference type="SAM" id="MobiDB-lite"/>
    </source>
</evidence>
<keyword evidence="7" id="KW-1185">Reference proteome</keyword>
<gene>
    <name evidence="6" type="ORF">SBAD_LOCUS9272</name>
</gene>
<sequence>MDLKPLTPSRKTPARKTPLKERNEIVSCSSCGIRLTKNDQSKHSVVCSSETPFVAETAIFDFVLSNGFVDGNGTLYATLKLVDLPPELQGLDQWTMDHLVFMNVLSMQTLGIVLEEAVVMSCGPQREKHIAIMWPHEQLPSLVVGIPRNGLYAALVKTEKCVLLETVPLTIASEVCVRILNESYCVDQPSFANYLHSCLCNVIFSSPSTEAVYVYGQRFAVRLTAIEQRSGVDTIPPLLSNLKISTESISDKGSYSSSEEEPQKFSKSSSTAMSYFKITKSTTVKVHRKALPTTNFDDIGGLQRAKERLIHHVIYPMQLLRAKQISGREVHTRNILLYGTSGCGKTLLAKALSVEANLPLICLQVGELESKLRIDDLLPRSSDITCPAPCLVLLDEIDSFLSGKRLQKEGLEALCKLMDGASEAEQPWFFIATSNKPEKLHCEIRRRFDLEIDVAVPTAFDRASVLKIILKDFAHQLSDTDIVQVADLTHGYTPSDLKILCKEAVSASYARQYETKNHCRLSLSDMFMSMNNVRPSAMREIFIDIPKVRWDEIGGMQELKLKLRQTVEWPLKHADRFAKLGITPPKGVLMYGPPGCSKTMIAKALATESGLNFISIKGPELFSKWVGESERAVRDVFRRARQVAPSIIFFDEIDAIASERSSSQESGRVSDRVLAQLLTEMDGIQSLDLVTVVAATNRPDKIDPALLRPGRLDRLIYVPLPDAETRREILRLRCAHMPIAPDVTMDWLVSVTDQYSGAEIVAFCNEAALIAMGENLDACEVAQRHFKKSYSLVIPRACHSQICEYELFGMR</sequence>
<dbReference type="Gene3D" id="1.10.8.60">
    <property type="match status" value="2"/>
</dbReference>